<dbReference type="Proteomes" id="UP001385951">
    <property type="component" value="Unassembled WGS sequence"/>
</dbReference>
<accession>A0AAW0FEW5</accession>
<feature type="compositionally biased region" description="Polar residues" evidence="1">
    <location>
        <begin position="305"/>
        <end position="316"/>
    </location>
</feature>
<feature type="compositionally biased region" description="Low complexity" evidence="1">
    <location>
        <begin position="450"/>
        <end position="462"/>
    </location>
</feature>
<feature type="compositionally biased region" description="Acidic residues" evidence="1">
    <location>
        <begin position="373"/>
        <end position="385"/>
    </location>
</feature>
<reference evidence="2 3" key="1">
    <citation type="submission" date="2022-09" db="EMBL/GenBank/DDBJ databases">
        <authorList>
            <person name="Palmer J.M."/>
        </authorList>
    </citation>
    <scope>NUCLEOTIDE SEQUENCE [LARGE SCALE GENOMIC DNA]</scope>
    <source>
        <strain evidence="2 3">DSM 7382</strain>
    </source>
</reference>
<evidence type="ECO:0008006" key="4">
    <source>
        <dbReference type="Google" id="ProtNLM"/>
    </source>
</evidence>
<evidence type="ECO:0000313" key="3">
    <source>
        <dbReference type="Proteomes" id="UP001385951"/>
    </source>
</evidence>
<comment type="caution">
    <text evidence="2">The sequence shown here is derived from an EMBL/GenBank/DDBJ whole genome shotgun (WGS) entry which is preliminary data.</text>
</comment>
<feature type="region of interest" description="Disordered" evidence="1">
    <location>
        <begin position="101"/>
        <end position="137"/>
    </location>
</feature>
<proteinExistence type="predicted"/>
<name>A0AAW0FEW5_9APHY</name>
<feature type="region of interest" description="Disordered" evidence="1">
    <location>
        <begin position="530"/>
        <end position="564"/>
    </location>
</feature>
<organism evidence="2 3">
    <name type="scientific">Cerrena zonata</name>
    <dbReference type="NCBI Taxonomy" id="2478898"/>
    <lineage>
        <taxon>Eukaryota</taxon>
        <taxon>Fungi</taxon>
        <taxon>Dikarya</taxon>
        <taxon>Basidiomycota</taxon>
        <taxon>Agaricomycotina</taxon>
        <taxon>Agaricomycetes</taxon>
        <taxon>Polyporales</taxon>
        <taxon>Cerrenaceae</taxon>
        <taxon>Cerrena</taxon>
    </lineage>
</organism>
<sequence length="884" mass="97752">MAQPVFEDHPLEDYFRQAGEVIEDMPGGIPDFRVEEPPLCLQQDSIAHKLSTFLSEAVQVLNTLVSSSAFCSQENAFSERFKYDVISSSLLSNSIAAAPPSATRRTFTPDIPGRLSEDEGSDHSRSSSITDNGKPNAASELNTSWPWGVASIAVLAISVEYYFLALFLGCVASYLIYAARFQASRENTMNQTVDALNELISAGNVWDSAVNEAMSIVESDESRPSLYGMHSTFSTLRIALQSSLHTTQTQCDNVRQLLSALTSPPQLAQLSEMYAPASPVRPAFLPLESQSSRPLSDPMWRKRTTSLPSEAPTNKRATWNGSYVSLAQASNAAVATLKRKEKRRTDMSALYSPSRNSFSAPASPQPPKKLPDVQEETDDEQEEFNDASSELSDLKETEYFGMAALDMQRKRRSGGLEVFGLTPPPSYTTHNIQAPATAAQTTRSPRRKLSLSSPTKFTLSHSSRHPLSLSTLRLALHGALAAKRYACAHLLALRFEDEEDEIYWEDVRSIMALLTSTFSDASSRLMEALDEAEKRRMKDERPSTESSREASPTPELQLKKQLASRPARTMAEMVSFAPMPSHLSRFAAHVDAISSALNDARSHLEECVASLRATSDEEMASIPAEDSAALQTYDRLRKELGFALRECERGRERLLDIISPPSQHEEQEHDSSPPSISLLIQSESSDDLTLPQSSQSAELISHSLGLEEMSQPLDDATEHLLLTTSSQHLPPPGIEQVFEAESSQVGIFTRERSRMSREDRIRLAKAKRESGIAFIANGARSSLDGSTLEEQRPLEKWGPGGEVVQELKDVIWKVSEKRRKMTEQPTPSSRQDVFDTSSTPTIVVESTRTSLDSDSSITEFPLFVPDSQTHNWTLELDHIVEISS</sequence>
<evidence type="ECO:0000313" key="2">
    <source>
        <dbReference type="EMBL" id="KAK7676659.1"/>
    </source>
</evidence>
<feature type="compositionally biased region" description="Polar residues" evidence="1">
    <location>
        <begin position="823"/>
        <end position="837"/>
    </location>
</feature>
<feature type="region of interest" description="Disordered" evidence="1">
    <location>
        <begin position="335"/>
        <end position="391"/>
    </location>
</feature>
<protein>
    <recommendedName>
        <fullName evidence="4">Myosin-binding domain-containing protein</fullName>
    </recommendedName>
</protein>
<feature type="region of interest" description="Disordered" evidence="1">
    <location>
        <begin position="818"/>
        <end position="837"/>
    </location>
</feature>
<feature type="compositionally biased region" description="Polar residues" evidence="1">
    <location>
        <begin position="351"/>
        <end position="362"/>
    </location>
</feature>
<feature type="compositionally biased region" description="Basic and acidic residues" evidence="1">
    <location>
        <begin position="531"/>
        <end position="548"/>
    </location>
</feature>
<evidence type="ECO:0000256" key="1">
    <source>
        <dbReference type="SAM" id="MobiDB-lite"/>
    </source>
</evidence>
<dbReference type="AlphaFoldDB" id="A0AAW0FEW5"/>
<feature type="region of interest" description="Disordered" evidence="1">
    <location>
        <begin position="437"/>
        <end position="462"/>
    </location>
</feature>
<keyword evidence="3" id="KW-1185">Reference proteome</keyword>
<feature type="region of interest" description="Disordered" evidence="1">
    <location>
        <begin position="288"/>
        <end position="316"/>
    </location>
</feature>
<gene>
    <name evidence="2" type="ORF">QCA50_020403</name>
</gene>
<dbReference type="EMBL" id="JASBNA010000109">
    <property type="protein sequence ID" value="KAK7676659.1"/>
    <property type="molecule type" value="Genomic_DNA"/>
</dbReference>
<feature type="compositionally biased region" description="Basic and acidic residues" evidence="1">
    <location>
        <begin position="115"/>
        <end position="125"/>
    </location>
</feature>
<feature type="compositionally biased region" description="Polar residues" evidence="1">
    <location>
        <begin position="126"/>
        <end position="137"/>
    </location>
</feature>